<sequence length="291" mass="29603">MDLPFLWVDVFADEPLTGNPLALVPDADALTEAQLRAIAREFNQSETTFLCRPTAAGADVRLRSFTPAGVEVGGAGHNAMGAWIWLAGSGRLDPARDRFVQQLGGDLLPVTVSRLADGRPVVTMEQSAPVFSPADVGCERLARALGLDPEGLAPSPRPEVGSTGAAHLLVRASGSAAVDAAAPDAAALKALLAEAGGEGCYLYAVGSDGEDADARFFNPTVGIAEDPATGTAAGPLAALLVRDGSAPAGDPVRIRQGRALGRPSLLTVTVDGERVALTGSGVLSASGALHL</sequence>
<feature type="active site" evidence="1">
    <location>
        <position position="46"/>
    </location>
</feature>
<organism evidence="2 3">
    <name type="scientific">Leifsonia shinshuensis</name>
    <dbReference type="NCBI Taxonomy" id="150026"/>
    <lineage>
        <taxon>Bacteria</taxon>
        <taxon>Bacillati</taxon>
        <taxon>Actinomycetota</taxon>
        <taxon>Actinomycetes</taxon>
        <taxon>Micrococcales</taxon>
        <taxon>Microbacteriaceae</taxon>
        <taxon>Leifsonia</taxon>
    </lineage>
</organism>
<name>A0A7G6YDT5_9MICO</name>
<reference evidence="3" key="1">
    <citation type="submission" date="2019-09" db="EMBL/GenBank/DDBJ databases">
        <title>Antimicrobial potential of Antarctic Bacteria.</title>
        <authorList>
            <person name="Benaud N."/>
            <person name="Edwards R.J."/>
            <person name="Ferrari B.C."/>
        </authorList>
    </citation>
    <scope>NUCLEOTIDE SEQUENCE [LARGE SCALE GENOMIC DNA]</scope>
    <source>
        <strain evidence="3">INR9</strain>
    </source>
</reference>
<dbReference type="EMBL" id="CP043641">
    <property type="protein sequence ID" value="QNE36650.1"/>
    <property type="molecule type" value="Genomic_DNA"/>
</dbReference>
<dbReference type="GO" id="GO:0005737">
    <property type="term" value="C:cytoplasm"/>
    <property type="evidence" value="ECO:0007669"/>
    <property type="project" value="TreeGrafter"/>
</dbReference>
<dbReference type="InterPro" id="IPR003719">
    <property type="entry name" value="Phenazine_PhzF-like"/>
</dbReference>
<dbReference type="PANTHER" id="PTHR13774">
    <property type="entry name" value="PHENAZINE BIOSYNTHESIS PROTEIN"/>
    <property type="match status" value="1"/>
</dbReference>
<evidence type="ECO:0000313" key="3">
    <source>
        <dbReference type="Proteomes" id="UP000515511"/>
    </source>
</evidence>
<dbReference type="Proteomes" id="UP000515511">
    <property type="component" value="Chromosome"/>
</dbReference>
<dbReference type="PIRSF" id="PIRSF016184">
    <property type="entry name" value="PhzC_PhzF"/>
    <property type="match status" value="1"/>
</dbReference>
<gene>
    <name evidence="2" type="ORF">F1C12_17045</name>
</gene>
<dbReference type="NCBIfam" id="TIGR00654">
    <property type="entry name" value="PhzF_family"/>
    <property type="match status" value="1"/>
</dbReference>
<dbReference type="Gene3D" id="3.10.310.10">
    <property type="entry name" value="Diaminopimelate Epimerase, Chain A, domain 1"/>
    <property type="match status" value="2"/>
</dbReference>
<evidence type="ECO:0000256" key="1">
    <source>
        <dbReference type="PIRSR" id="PIRSR016184-1"/>
    </source>
</evidence>
<dbReference type="KEGG" id="lse:F1C12_17045"/>
<dbReference type="GO" id="GO:0016853">
    <property type="term" value="F:isomerase activity"/>
    <property type="evidence" value="ECO:0007669"/>
    <property type="project" value="TreeGrafter"/>
</dbReference>
<dbReference type="SUPFAM" id="SSF54506">
    <property type="entry name" value="Diaminopimelate epimerase-like"/>
    <property type="match status" value="1"/>
</dbReference>
<dbReference type="AlphaFoldDB" id="A0A7G6YDT5"/>
<dbReference type="RefSeq" id="WP_185276088.1">
    <property type="nucleotide sequence ID" value="NZ_CP043641.1"/>
</dbReference>
<dbReference type="Pfam" id="PF02567">
    <property type="entry name" value="PhzC-PhzF"/>
    <property type="match status" value="1"/>
</dbReference>
<accession>A0A7G6YDT5</accession>
<proteinExistence type="predicted"/>
<evidence type="ECO:0000313" key="2">
    <source>
        <dbReference type="EMBL" id="QNE36650.1"/>
    </source>
</evidence>
<protein>
    <submittedName>
        <fullName evidence="2">PhzF family phenazine biosynthesis protein</fullName>
    </submittedName>
</protein>